<comment type="caution">
    <text evidence="2">The sequence shown here is derived from an EMBL/GenBank/DDBJ whole genome shotgun (WGS) entry which is preliminary data.</text>
</comment>
<accession>A0A3N1NLT8</accession>
<evidence type="ECO:0000313" key="2">
    <source>
        <dbReference type="EMBL" id="ROQ19762.1"/>
    </source>
</evidence>
<keyword evidence="1" id="KW-0732">Signal</keyword>
<name>A0A3N1NLT8_9GAMM</name>
<dbReference type="RefSeq" id="WP_123637065.1">
    <property type="nucleotide sequence ID" value="NZ_RJUK01000001.1"/>
</dbReference>
<sequence length="124" mass="14359">MIRALFSVSALFIALSLPQALADNHGDLYENIQLDDIFQQMDLTLRRRNDVMEVMNQFREDRKKADEALQELSETLPPQEEISATTVYSDIVLESRLNRILRSDQVEQLMTFIREQRGEQSGAE</sequence>
<feature type="signal peptide" evidence="1">
    <location>
        <begin position="1"/>
        <end position="22"/>
    </location>
</feature>
<evidence type="ECO:0000313" key="3">
    <source>
        <dbReference type="Proteomes" id="UP000273643"/>
    </source>
</evidence>
<dbReference type="Proteomes" id="UP000273643">
    <property type="component" value="Unassembled WGS sequence"/>
</dbReference>
<evidence type="ECO:0000256" key="1">
    <source>
        <dbReference type="SAM" id="SignalP"/>
    </source>
</evidence>
<proteinExistence type="predicted"/>
<evidence type="ECO:0008006" key="4">
    <source>
        <dbReference type="Google" id="ProtNLM"/>
    </source>
</evidence>
<organism evidence="2 3">
    <name type="scientific">Marinimicrobium koreense</name>
    <dbReference type="NCBI Taxonomy" id="306545"/>
    <lineage>
        <taxon>Bacteria</taxon>
        <taxon>Pseudomonadati</taxon>
        <taxon>Pseudomonadota</taxon>
        <taxon>Gammaproteobacteria</taxon>
        <taxon>Cellvibrionales</taxon>
        <taxon>Cellvibrionaceae</taxon>
        <taxon>Marinimicrobium</taxon>
    </lineage>
</organism>
<keyword evidence="3" id="KW-1185">Reference proteome</keyword>
<gene>
    <name evidence="2" type="ORF">EDC38_0350</name>
</gene>
<reference evidence="2 3" key="1">
    <citation type="submission" date="2018-11" db="EMBL/GenBank/DDBJ databases">
        <title>Genomic Encyclopedia of Type Strains, Phase IV (KMG-IV): sequencing the most valuable type-strain genomes for metagenomic binning, comparative biology and taxonomic classification.</title>
        <authorList>
            <person name="Goeker M."/>
        </authorList>
    </citation>
    <scope>NUCLEOTIDE SEQUENCE [LARGE SCALE GENOMIC DNA]</scope>
    <source>
        <strain evidence="2 3">DSM 16974</strain>
    </source>
</reference>
<protein>
    <recommendedName>
        <fullName evidence="4">Periplasmic heavy metal sensor</fullName>
    </recommendedName>
</protein>
<dbReference type="EMBL" id="RJUK01000001">
    <property type="protein sequence ID" value="ROQ19762.1"/>
    <property type="molecule type" value="Genomic_DNA"/>
</dbReference>
<feature type="chain" id="PRO_5018182319" description="Periplasmic heavy metal sensor" evidence="1">
    <location>
        <begin position="23"/>
        <end position="124"/>
    </location>
</feature>
<dbReference type="AlphaFoldDB" id="A0A3N1NLT8"/>